<dbReference type="GO" id="GO:0000166">
    <property type="term" value="F:nucleotide binding"/>
    <property type="evidence" value="ECO:0007669"/>
    <property type="project" value="UniProtKB-KW"/>
</dbReference>
<keyword evidence="2" id="KW-0547">Nucleotide-binding</keyword>
<dbReference type="Proteomes" id="UP000225972">
    <property type="component" value="Unassembled WGS sequence"/>
</dbReference>
<reference evidence="4" key="1">
    <citation type="submission" date="2017-05" db="EMBL/GenBank/DDBJ databases">
        <authorList>
            <person name="Rodrigo-Torres L."/>
            <person name="Arahal R. D."/>
            <person name="Lucena T."/>
        </authorList>
    </citation>
    <scope>NUCLEOTIDE SEQUENCE [LARGE SCALE GENOMIC DNA]</scope>
    <source>
        <strain evidence="4">CECT 8649</strain>
    </source>
</reference>
<feature type="binding site" evidence="2">
    <location>
        <position position="78"/>
    </location>
    <ligand>
        <name>7-chloro-L-tryptophan</name>
        <dbReference type="ChEBI" id="CHEBI:58713"/>
    </ligand>
</feature>
<dbReference type="PANTHER" id="PTHR43747">
    <property type="entry name" value="FAD-BINDING PROTEIN"/>
    <property type="match status" value="1"/>
</dbReference>
<dbReference type="EC" id="1.14.19.9" evidence="3"/>
<feature type="binding site" evidence="2">
    <location>
        <begin position="13"/>
        <end position="16"/>
    </location>
    <ligand>
        <name>FAD</name>
        <dbReference type="ChEBI" id="CHEBI:57692"/>
    </ligand>
</feature>
<dbReference type="Gene3D" id="3.50.50.60">
    <property type="entry name" value="FAD/NAD(P)-binding domain"/>
    <property type="match status" value="1"/>
</dbReference>
<dbReference type="GO" id="GO:0004497">
    <property type="term" value="F:monooxygenase activity"/>
    <property type="evidence" value="ECO:0007669"/>
    <property type="project" value="InterPro"/>
</dbReference>
<feature type="binding site" evidence="2">
    <location>
        <position position="187"/>
    </location>
    <ligand>
        <name>FAD</name>
        <dbReference type="ChEBI" id="CHEBI:57692"/>
    </ligand>
</feature>
<dbReference type="Pfam" id="PF04820">
    <property type="entry name" value="Trp_halogenase"/>
    <property type="match status" value="1"/>
</dbReference>
<dbReference type="PANTHER" id="PTHR43747:SF4">
    <property type="entry name" value="FLAVIN-DEPENDENT TRYPTOPHAN HALOGENASE"/>
    <property type="match status" value="1"/>
</dbReference>
<dbReference type="OrthoDB" id="462203at2"/>
<keyword evidence="2" id="KW-0274">FAD</keyword>
<dbReference type="InterPro" id="IPR033856">
    <property type="entry name" value="Trp_halogen"/>
</dbReference>
<keyword evidence="3" id="KW-0560">Oxidoreductase</keyword>
<proteinExistence type="predicted"/>
<dbReference type="PIRSF" id="PIRSF011396">
    <property type="entry name" value="Trp_halogenase"/>
    <property type="match status" value="1"/>
</dbReference>
<dbReference type="InterPro" id="IPR050816">
    <property type="entry name" value="Flavin-dep_Halogenase_NPB"/>
</dbReference>
<dbReference type="EMBL" id="FXXP01000002">
    <property type="protein sequence ID" value="SMX28843.1"/>
    <property type="molecule type" value="Genomic_DNA"/>
</dbReference>
<feature type="binding site" evidence="2">
    <location>
        <position position="338"/>
    </location>
    <ligand>
        <name>FAD</name>
        <dbReference type="ChEBI" id="CHEBI:57692"/>
    </ligand>
</feature>
<keyword evidence="4" id="KW-1185">Reference proteome</keyword>
<evidence type="ECO:0000313" key="3">
    <source>
        <dbReference type="EMBL" id="SMX28843.1"/>
    </source>
</evidence>
<accession>A0A238JEL5</accession>
<feature type="binding site" evidence="2">
    <location>
        <position position="351"/>
    </location>
    <ligand>
        <name>FAD</name>
        <dbReference type="ChEBI" id="CHEBI:57692"/>
    </ligand>
</feature>
<sequence length="535" mass="59998">MAKPITSITIVGGGTAGWLAATFLRTKLARKIKVTLVESPNVPTVGVGEATVPNMPATLREMGLDDQEFFRRCNASIKMGVMFRNWNVDHKGDFISYMNPFITPPMIDGMEAGYFYHAYGAGKRDFIQSFCPLIDLLEAWKCPLSLGGKEDPMPKVGYAYHLDAVKFAGMLAEVGRERGVTHILDDVDDIELDERGHVAALQLRERGRHDVEFVIDCTGFQGFLLQKALGEPFESYADYLGNDRAMALQIPHQDPSKIPAATSSTALGAGWSWSVPLFNRVGTGYVFSSTHRTDDQARDEFMAHLGDKAPEGAEPRVIPMRVGRTRRAWVKNCVALGLSGGFIEPLESTAIHMIDMGLRWLLMYFPSQDFDEATQNRYNQIVDSMYNEVRDFICLHYQLGNRTDDPYWIDARTQLKIPDRLAENLELWKHRLPGPLDLPTSFLFTHTTFQAVLLGKRVYEMGYGDGAFSRPYAMNEKSWREFLRKSAAHTRATVAYKGAHRTILLALRGELGPKATVTKKLGQVEEDLSLEPGLF</sequence>
<organism evidence="3 4">
    <name type="scientific">Pelagimonas phthalicica</name>
    <dbReference type="NCBI Taxonomy" id="1037362"/>
    <lineage>
        <taxon>Bacteria</taxon>
        <taxon>Pseudomonadati</taxon>
        <taxon>Pseudomonadota</taxon>
        <taxon>Alphaproteobacteria</taxon>
        <taxon>Rhodobacterales</taxon>
        <taxon>Roseobacteraceae</taxon>
        <taxon>Pelagimonas</taxon>
    </lineage>
</organism>
<gene>
    <name evidence="3" type="primary">rebH</name>
    <name evidence="3" type="ORF">TRP8649_02970</name>
</gene>
<evidence type="ECO:0000256" key="2">
    <source>
        <dbReference type="PIRSR" id="PIRSR011396-2"/>
    </source>
</evidence>
<protein>
    <submittedName>
        <fullName evidence="3">Flavin-dependent tryptophan halogenase RebH</fullName>
        <ecNumber evidence="3">1.14.19.9</ecNumber>
    </submittedName>
</protein>
<feature type="binding site" evidence="2">
    <location>
        <position position="347"/>
    </location>
    <ligand>
        <name>L-tryptophan</name>
        <dbReference type="ChEBI" id="CHEBI:57912"/>
    </ligand>
</feature>
<dbReference type="InterPro" id="IPR036188">
    <property type="entry name" value="FAD/NAD-bd_sf"/>
</dbReference>
<name>A0A238JEL5_9RHOB</name>
<dbReference type="AlphaFoldDB" id="A0A238JEL5"/>
<dbReference type="InterPro" id="IPR006905">
    <property type="entry name" value="Flavin_halogenase"/>
</dbReference>
<feature type="active site" evidence="1">
    <location>
        <position position="78"/>
    </location>
</feature>
<dbReference type="SUPFAM" id="SSF51905">
    <property type="entry name" value="FAD/NAD(P)-binding domain"/>
    <property type="match status" value="1"/>
</dbReference>
<evidence type="ECO:0000256" key="1">
    <source>
        <dbReference type="PIRSR" id="PIRSR011396-1"/>
    </source>
</evidence>
<evidence type="ECO:0000313" key="4">
    <source>
        <dbReference type="Proteomes" id="UP000225972"/>
    </source>
</evidence>
<dbReference type="RefSeq" id="WP_099246483.1">
    <property type="nucleotide sequence ID" value="NZ_FXXP01000002.1"/>
</dbReference>
<keyword evidence="2" id="KW-0285">Flavoprotein</keyword>